<sequence>MAYIPSHALAGLRNYKYKGVDKSLISNYVLNPFWNWFVTLWPEWVAPNMITLSGLAFVLINFATLSFYDPTYLTARGGATSPPNWVYFTWAAGLFLYQTFDAIDGKQARRTGMAGPLGEMFDHGCDALNTTLGVILACYALNLGRSWWTFASQVATLANFYLTTWEEYHTGQLYLGIFSGPVEGILMIVIIFIITGFTGPALWDQKILSLTRLENVEWIASRVPNLAINVCFMLFAGVGLAFNIITSYTNVFKARRTSQKYVVKPLLYLLPFPASVLVQVAWLNQPSLRNSDIINSPAFVPFLCAWGLQFAHVVGRMIIAHVTSQPFPVWDPMYIWSIIGAIDANMPFLFDRPPLIQHSPERTERFVYVVLVVAFVTYARFVMLVVSDITDYLGIACLTVRKRDANGVWKSAVGMRMRPTEKRGLLD</sequence>
<evidence type="ECO:0000313" key="14">
    <source>
        <dbReference type="Proteomes" id="UP000759537"/>
    </source>
</evidence>
<dbReference type="GO" id="GO:0016020">
    <property type="term" value="C:membrane"/>
    <property type="evidence" value="ECO:0007669"/>
    <property type="project" value="InterPro"/>
</dbReference>
<dbReference type="PANTHER" id="PTHR10414:SF37">
    <property type="entry name" value="BB IN A BOXCAR, ISOFORM C"/>
    <property type="match status" value="1"/>
</dbReference>
<feature type="transmembrane region" description="Helical" evidence="12">
    <location>
        <begin position="44"/>
        <end position="65"/>
    </location>
</feature>
<feature type="transmembrane region" description="Helical" evidence="12">
    <location>
        <begin position="266"/>
        <end position="284"/>
    </location>
</feature>
<dbReference type="Proteomes" id="UP000759537">
    <property type="component" value="Unassembled WGS sequence"/>
</dbReference>
<comment type="pathway">
    <text evidence="8">Phospholipid metabolism; phosphatidylcholine biosynthesis; phosphatidylcholine from phosphocholine: step 2/2.</text>
</comment>
<dbReference type="InterPro" id="IPR043130">
    <property type="entry name" value="CDP-OH_PTrfase_TM_dom"/>
</dbReference>
<comment type="catalytic activity">
    <reaction evidence="10">
        <text>CDP-N,N-dimethylethanolamine + a 1,2-diacyl-sn-glycerol = a 1,2-diacyl-sn-glycero-3-phospho-N,N-dimethylethanolamine + CMP + H(+)</text>
        <dbReference type="Rhea" id="RHEA:33775"/>
        <dbReference type="ChEBI" id="CHEBI:15378"/>
        <dbReference type="ChEBI" id="CHEBI:17815"/>
        <dbReference type="ChEBI" id="CHEBI:60377"/>
        <dbReference type="ChEBI" id="CHEBI:64572"/>
        <dbReference type="ChEBI" id="CHEBI:65117"/>
    </reaction>
    <physiologicalReaction direction="left-to-right" evidence="10">
        <dbReference type="Rhea" id="RHEA:33776"/>
    </physiologicalReaction>
</comment>
<evidence type="ECO:0000256" key="1">
    <source>
        <dbReference type="ARBA" id="ARBA00001946"/>
    </source>
</evidence>
<dbReference type="GO" id="GO:0012505">
    <property type="term" value="C:endomembrane system"/>
    <property type="evidence" value="ECO:0007669"/>
    <property type="project" value="UniProtKB-SubCell"/>
</dbReference>
<dbReference type="Gene3D" id="1.20.120.1760">
    <property type="match status" value="1"/>
</dbReference>
<evidence type="ECO:0000256" key="7">
    <source>
        <dbReference type="ARBA" id="ARBA00023136"/>
    </source>
</evidence>
<dbReference type="EC" id="2.7.8.2" evidence="9"/>
<comment type="caution">
    <text evidence="13">The sequence shown here is derived from an EMBL/GenBank/DDBJ whole genome shotgun (WGS) entry which is preliminary data.</text>
</comment>
<evidence type="ECO:0000256" key="9">
    <source>
        <dbReference type="ARBA" id="ARBA00038987"/>
    </source>
</evidence>
<comment type="subcellular location">
    <subcellularLocation>
        <location evidence="2">Endomembrane system</location>
        <topology evidence="2">Multi-pass membrane protein</topology>
    </subcellularLocation>
</comment>
<dbReference type="FunFam" id="1.20.120.1760:FF:000012">
    <property type="entry name" value="sn-1,2-diacylglycerol cholinephosphotransferase"/>
    <property type="match status" value="1"/>
</dbReference>
<accession>A0A9P5TAM3</accession>
<evidence type="ECO:0000256" key="8">
    <source>
        <dbReference type="ARBA" id="ARBA00037890"/>
    </source>
</evidence>
<dbReference type="InterPro" id="IPR000462">
    <property type="entry name" value="CDP-OH_P_trans"/>
</dbReference>
<keyword evidence="6 12" id="KW-1133">Transmembrane helix</keyword>
<reference evidence="13" key="1">
    <citation type="submission" date="2019-10" db="EMBL/GenBank/DDBJ databases">
        <authorList>
            <consortium name="DOE Joint Genome Institute"/>
            <person name="Kuo A."/>
            <person name="Miyauchi S."/>
            <person name="Kiss E."/>
            <person name="Drula E."/>
            <person name="Kohler A."/>
            <person name="Sanchez-Garcia M."/>
            <person name="Andreopoulos B."/>
            <person name="Barry K.W."/>
            <person name="Bonito G."/>
            <person name="Buee M."/>
            <person name="Carver A."/>
            <person name="Chen C."/>
            <person name="Cichocki N."/>
            <person name="Clum A."/>
            <person name="Culley D."/>
            <person name="Crous P.W."/>
            <person name="Fauchery L."/>
            <person name="Girlanda M."/>
            <person name="Hayes R."/>
            <person name="Keri Z."/>
            <person name="LaButti K."/>
            <person name="Lipzen A."/>
            <person name="Lombard V."/>
            <person name="Magnuson J."/>
            <person name="Maillard F."/>
            <person name="Morin E."/>
            <person name="Murat C."/>
            <person name="Nolan M."/>
            <person name="Ohm R."/>
            <person name="Pangilinan J."/>
            <person name="Pereira M."/>
            <person name="Perotto S."/>
            <person name="Peter M."/>
            <person name="Riley R."/>
            <person name="Sitrit Y."/>
            <person name="Stielow B."/>
            <person name="Szollosi G."/>
            <person name="Zifcakova L."/>
            <person name="Stursova M."/>
            <person name="Spatafora J.W."/>
            <person name="Tedersoo L."/>
            <person name="Vaario L.-M."/>
            <person name="Yamada A."/>
            <person name="Yan M."/>
            <person name="Wang P."/>
            <person name="Xu J."/>
            <person name="Bruns T."/>
            <person name="Baldrian P."/>
            <person name="Vilgalys R."/>
            <person name="Henrissat B."/>
            <person name="Grigoriev I.V."/>
            <person name="Hibbett D."/>
            <person name="Nagy L.G."/>
            <person name="Martin F.M."/>
        </authorList>
    </citation>
    <scope>NUCLEOTIDE SEQUENCE</scope>
    <source>
        <strain evidence="13">Prilba</strain>
    </source>
</reference>
<reference evidence="13" key="2">
    <citation type="journal article" date="2020" name="Nat. Commun.">
        <title>Large-scale genome sequencing of mycorrhizal fungi provides insights into the early evolution of symbiotic traits.</title>
        <authorList>
            <person name="Miyauchi S."/>
            <person name="Kiss E."/>
            <person name="Kuo A."/>
            <person name="Drula E."/>
            <person name="Kohler A."/>
            <person name="Sanchez-Garcia M."/>
            <person name="Morin E."/>
            <person name="Andreopoulos B."/>
            <person name="Barry K.W."/>
            <person name="Bonito G."/>
            <person name="Buee M."/>
            <person name="Carver A."/>
            <person name="Chen C."/>
            <person name="Cichocki N."/>
            <person name="Clum A."/>
            <person name="Culley D."/>
            <person name="Crous P.W."/>
            <person name="Fauchery L."/>
            <person name="Girlanda M."/>
            <person name="Hayes R.D."/>
            <person name="Keri Z."/>
            <person name="LaButti K."/>
            <person name="Lipzen A."/>
            <person name="Lombard V."/>
            <person name="Magnuson J."/>
            <person name="Maillard F."/>
            <person name="Murat C."/>
            <person name="Nolan M."/>
            <person name="Ohm R.A."/>
            <person name="Pangilinan J."/>
            <person name="Pereira M.F."/>
            <person name="Perotto S."/>
            <person name="Peter M."/>
            <person name="Pfister S."/>
            <person name="Riley R."/>
            <person name="Sitrit Y."/>
            <person name="Stielow J.B."/>
            <person name="Szollosi G."/>
            <person name="Zifcakova L."/>
            <person name="Stursova M."/>
            <person name="Spatafora J.W."/>
            <person name="Tedersoo L."/>
            <person name="Vaario L.M."/>
            <person name="Yamada A."/>
            <person name="Yan M."/>
            <person name="Wang P."/>
            <person name="Xu J."/>
            <person name="Bruns T."/>
            <person name="Baldrian P."/>
            <person name="Vilgalys R."/>
            <person name="Dunand C."/>
            <person name="Henrissat B."/>
            <person name="Grigoriev I.V."/>
            <person name="Hibbett D."/>
            <person name="Nagy L.G."/>
            <person name="Martin F.M."/>
        </authorList>
    </citation>
    <scope>NUCLEOTIDE SEQUENCE</scope>
    <source>
        <strain evidence="13">Prilba</strain>
    </source>
</reference>
<dbReference type="Pfam" id="PF01066">
    <property type="entry name" value="CDP-OH_P_transf"/>
    <property type="match status" value="1"/>
</dbReference>
<organism evidence="13 14">
    <name type="scientific">Russula ochroleuca</name>
    <dbReference type="NCBI Taxonomy" id="152965"/>
    <lineage>
        <taxon>Eukaryota</taxon>
        <taxon>Fungi</taxon>
        <taxon>Dikarya</taxon>
        <taxon>Basidiomycota</taxon>
        <taxon>Agaricomycotina</taxon>
        <taxon>Agaricomycetes</taxon>
        <taxon>Russulales</taxon>
        <taxon>Russulaceae</taxon>
        <taxon>Russula</taxon>
    </lineage>
</organism>
<dbReference type="PROSITE" id="PS00379">
    <property type="entry name" value="CDP_ALCOHOL_P_TRANSF"/>
    <property type="match status" value="1"/>
</dbReference>
<feature type="transmembrane region" description="Helical" evidence="12">
    <location>
        <begin position="327"/>
        <end position="346"/>
    </location>
</feature>
<evidence type="ECO:0000256" key="12">
    <source>
        <dbReference type="SAM" id="Phobius"/>
    </source>
</evidence>
<dbReference type="InterPro" id="IPR014472">
    <property type="entry name" value="CHOPT"/>
</dbReference>
<evidence type="ECO:0000256" key="11">
    <source>
        <dbReference type="RuleBase" id="RU003750"/>
    </source>
</evidence>
<keyword evidence="5 12" id="KW-0812">Transmembrane</keyword>
<dbReference type="EMBL" id="WHVB01000006">
    <property type="protein sequence ID" value="KAF8481735.1"/>
    <property type="molecule type" value="Genomic_DNA"/>
</dbReference>
<keyword evidence="14" id="KW-1185">Reference proteome</keyword>
<feature type="transmembrane region" description="Helical" evidence="12">
    <location>
        <begin position="366"/>
        <end position="386"/>
    </location>
</feature>
<evidence type="ECO:0000256" key="4">
    <source>
        <dbReference type="ARBA" id="ARBA00022679"/>
    </source>
</evidence>
<gene>
    <name evidence="13" type="ORF">DFH94DRAFT_732689</name>
</gene>
<evidence type="ECO:0000256" key="3">
    <source>
        <dbReference type="ARBA" id="ARBA00010441"/>
    </source>
</evidence>
<protein>
    <recommendedName>
        <fullName evidence="9">diacylglycerol cholinephosphotransferase</fullName>
        <ecNumber evidence="9">2.7.8.2</ecNumber>
    </recommendedName>
</protein>
<comment type="similarity">
    <text evidence="3 11">Belongs to the CDP-alcohol phosphatidyltransferase class-I family.</text>
</comment>
<feature type="transmembrane region" description="Helical" evidence="12">
    <location>
        <begin position="296"/>
        <end position="315"/>
    </location>
</feature>
<dbReference type="OrthoDB" id="196717at2759"/>
<evidence type="ECO:0000256" key="10">
    <source>
        <dbReference type="ARBA" id="ARBA00051857"/>
    </source>
</evidence>
<feature type="transmembrane region" description="Helical" evidence="12">
    <location>
        <begin position="223"/>
        <end position="245"/>
    </location>
</feature>
<dbReference type="AlphaFoldDB" id="A0A9P5TAM3"/>
<evidence type="ECO:0000256" key="2">
    <source>
        <dbReference type="ARBA" id="ARBA00004127"/>
    </source>
</evidence>
<dbReference type="PANTHER" id="PTHR10414">
    <property type="entry name" value="ETHANOLAMINEPHOSPHOTRANSFERASE"/>
    <property type="match status" value="1"/>
</dbReference>
<comment type="cofactor">
    <cofactor evidence="1">
        <name>Mg(2+)</name>
        <dbReference type="ChEBI" id="CHEBI:18420"/>
    </cofactor>
</comment>
<evidence type="ECO:0000256" key="6">
    <source>
        <dbReference type="ARBA" id="ARBA00022989"/>
    </source>
</evidence>
<keyword evidence="4 11" id="KW-0808">Transferase</keyword>
<proteinExistence type="inferred from homology"/>
<evidence type="ECO:0000256" key="5">
    <source>
        <dbReference type="ARBA" id="ARBA00022692"/>
    </source>
</evidence>
<name>A0A9P5TAM3_9AGAM</name>
<dbReference type="InterPro" id="IPR048254">
    <property type="entry name" value="CDP_ALCOHOL_P_TRANSF_CS"/>
</dbReference>
<dbReference type="GO" id="GO:0004142">
    <property type="term" value="F:diacylglycerol cholinephosphotransferase activity"/>
    <property type="evidence" value="ECO:0007669"/>
    <property type="project" value="UniProtKB-EC"/>
</dbReference>
<dbReference type="PIRSF" id="PIRSF015665">
    <property type="entry name" value="CHOPT"/>
    <property type="match status" value="1"/>
</dbReference>
<keyword evidence="7 12" id="KW-0472">Membrane</keyword>
<evidence type="ECO:0000313" key="13">
    <source>
        <dbReference type="EMBL" id="KAF8481735.1"/>
    </source>
</evidence>
<feature type="transmembrane region" description="Helical" evidence="12">
    <location>
        <begin position="184"/>
        <end position="203"/>
    </location>
</feature>